<comment type="caution">
    <text evidence="1">The sequence shown here is derived from an EMBL/GenBank/DDBJ whole genome shotgun (WGS) entry which is preliminary data.</text>
</comment>
<sequence>DKFMGFVDWLGEIGGSITDYIGGAIGDFVDWSQDQLGSIWTGIQIWFAEAISGFIEAFFGGLNTGIEQAKSSPLHSDEPVRNPVLKGLKKVVREHRKEHDRNVITGEKKNGSI</sequence>
<feature type="non-terminal residue" evidence="1">
    <location>
        <position position="1"/>
    </location>
</feature>
<proteinExistence type="predicted"/>
<reference evidence="1" key="1">
    <citation type="journal article" date="2014" name="Front. Microbiol.">
        <title>High frequency of phylogenetically diverse reductive dehalogenase-homologous genes in deep subseafloor sedimentary metagenomes.</title>
        <authorList>
            <person name="Kawai M."/>
            <person name="Futagami T."/>
            <person name="Toyoda A."/>
            <person name="Takaki Y."/>
            <person name="Nishi S."/>
            <person name="Hori S."/>
            <person name="Arai W."/>
            <person name="Tsubouchi T."/>
            <person name="Morono Y."/>
            <person name="Uchiyama I."/>
            <person name="Ito T."/>
            <person name="Fujiyama A."/>
            <person name="Inagaki F."/>
            <person name="Takami H."/>
        </authorList>
    </citation>
    <scope>NUCLEOTIDE SEQUENCE</scope>
    <source>
        <strain evidence="1">Expedition CK06-06</strain>
    </source>
</reference>
<protein>
    <submittedName>
        <fullName evidence="1">Uncharacterized protein</fullName>
    </submittedName>
</protein>
<accession>X1I8T7</accession>
<evidence type="ECO:0000313" key="1">
    <source>
        <dbReference type="EMBL" id="GAH78107.1"/>
    </source>
</evidence>
<dbReference type="AlphaFoldDB" id="X1I8T7"/>
<organism evidence="1">
    <name type="scientific">marine sediment metagenome</name>
    <dbReference type="NCBI Taxonomy" id="412755"/>
    <lineage>
        <taxon>unclassified sequences</taxon>
        <taxon>metagenomes</taxon>
        <taxon>ecological metagenomes</taxon>
    </lineage>
</organism>
<gene>
    <name evidence="1" type="ORF">S03H2_60724</name>
</gene>
<dbReference type="EMBL" id="BARU01039152">
    <property type="protein sequence ID" value="GAH78107.1"/>
    <property type="molecule type" value="Genomic_DNA"/>
</dbReference>
<name>X1I8T7_9ZZZZ</name>